<feature type="transmembrane region" description="Helical" evidence="7">
    <location>
        <begin position="513"/>
        <end position="533"/>
    </location>
</feature>
<feature type="transmembrane region" description="Helical" evidence="7">
    <location>
        <begin position="341"/>
        <end position="362"/>
    </location>
</feature>
<evidence type="ECO:0000313" key="9">
    <source>
        <dbReference type="EMBL" id="KAH9843310.1"/>
    </source>
</evidence>
<sequence length="638" mass="70431">LRLIFFHERARRVGESRATVKKSNRTAILLSKTTPTVTKMSPLDHHRHAAPDEKPAQVTSGSSHSSSDNNMVERLEHFDPGYAHDRDLEHHPIDEKKQLEIDEANNPNIHHHMNPRLFLGLTAMSFCWIGSQIPLYLYGSVLPDIYSEVGGAGGRWLWMVVGYLIPVSALCPFVGALSDLIGRKKVAAIGQVLLIVGPIVVSTSHQINTAIGGMVIAGLGAGLNELIALAGTSEMVPVSKRGAYVGLVVFTILPFCPSALWAQLIAADSNWRWVGLLVGVWNFVGLILVMLFYKDPILLEVKQSKKQILREIDYIGGFLSTAGVTCFMMGLQWGAEQYKWSSVHVLVPFLIGVALIISFFLYERFLAKYPMLPKEIFSRDKRTMIAILLITFFSGGNFFVLLLFWPTQTYNMYGDNPLHIGIRTLPIGFGIIGGAVIALLLIGVTKGRTTILMIFWTALMTGFVGAMSVATTTNLYPTVYGILVFAAIGVGAVIIPCSIIAQIVCPVEYIGTITAITLSIRYIGGAIGFSVYYNVFYHKYYPIAEKVGLQLFLEGVSHNVTTLTELVTLASDAEYATLKQVIATDPNVLKPDTAYDTILNLTQEAFAKAYRWPYWISIAFGGVCLVSAFFLRDIRRFM</sequence>
<comment type="subcellular location">
    <subcellularLocation>
        <location evidence="1">Membrane</location>
        <topology evidence="1">Multi-pass membrane protein</topology>
    </subcellularLocation>
</comment>
<dbReference type="Gene3D" id="1.20.1250.20">
    <property type="entry name" value="MFS general substrate transporter like domains"/>
    <property type="match status" value="2"/>
</dbReference>
<feature type="transmembrane region" description="Helical" evidence="7">
    <location>
        <begin position="383"/>
        <end position="405"/>
    </location>
</feature>
<proteinExistence type="predicted"/>
<dbReference type="InterPro" id="IPR010573">
    <property type="entry name" value="MFS_Str1/Tri12-like"/>
</dbReference>
<dbReference type="OrthoDB" id="4161376at2759"/>
<accession>A0A9W7SYX9</accession>
<comment type="caution">
    <text evidence="9">The sequence shown here is derived from an EMBL/GenBank/DDBJ whole genome shotgun (WGS) entry which is preliminary data.</text>
</comment>
<feature type="transmembrane region" description="Helical" evidence="7">
    <location>
        <begin position="314"/>
        <end position="335"/>
    </location>
</feature>
<dbReference type="InterPro" id="IPR005829">
    <property type="entry name" value="Sugar_transporter_CS"/>
</dbReference>
<evidence type="ECO:0000256" key="5">
    <source>
        <dbReference type="ARBA" id="ARBA00023136"/>
    </source>
</evidence>
<feature type="domain" description="Major facilitator superfamily (MFS) profile" evidence="8">
    <location>
        <begin position="118"/>
        <end position="573"/>
    </location>
</feature>
<evidence type="ECO:0000256" key="7">
    <source>
        <dbReference type="SAM" id="Phobius"/>
    </source>
</evidence>
<organism evidence="9 10">
    <name type="scientific">Teratosphaeria destructans</name>
    <dbReference type="NCBI Taxonomy" id="418781"/>
    <lineage>
        <taxon>Eukaryota</taxon>
        <taxon>Fungi</taxon>
        <taxon>Dikarya</taxon>
        <taxon>Ascomycota</taxon>
        <taxon>Pezizomycotina</taxon>
        <taxon>Dothideomycetes</taxon>
        <taxon>Dothideomycetidae</taxon>
        <taxon>Mycosphaerellales</taxon>
        <taxon>Teratosphaeriaceae</taxon>
        <taxon>Teratosphaeria</taxon>
    </lineage>
</organism>
<dbReference type="EMBL" id="RIBY02000391">
    <property type="protein sequence ID" value="KAH9843310.1"/>
    <property type="molecule type" value="Genomic_DNA"/>
</dbReference>
<feature type="transmembrane region" description="Helical" evidence="7">
    <location>
        <begin position="425"/>
        <end position="444"/>
    </location>
</feature>
<dbReference type="InterPro" id="IPR020846">
    <property type="entry name" value="MFS_dom"/>
</dbReference>
<feature type="region of interest" description="Disordered" evidence="6">
    <location>
        <begin position="34"/>
        <end position="69"/>
    </location>
</feature>
<keyword evidence="5 7" id="KW-0472">Membrane</keyword>
<keyword evidence="4 7" id="KW-1133">Transmembrane helix</keyword>
<keyword evidence="2" id="KW-0813">Transport</keyword>
<name>A0A9W7SYX9_9PEZI</name>
<reference evidence="9 10" key="1">
    <citation type="journal article" date="2018" name="IMA Fungus">
        <title>IMA Genome-F 10: Nine draft genome sequences of Claviceps purpurea s.lat., including C. arundinis, C. humidiphila, and C. cf. spartinae, pseudomolecules for the pitch canker pathogen Fusarium circinatum, draft genome of Davidsoniella eucalypti, Grosmannia galeiformis, Quambalaria eucalypti, and Teratosphaeria destructans.</title>
        <authorList>
            <person name="Wingfield B.D."/>
            <person name="Liu M."/>
            <person name="Nguyen H.D."/>
            <person name="Lane F.A."/>
            <person name="Morgan S.W."/>
            <person name="De Vos L."/>
            <person name="Wilken P.M."/>
            <person name="Duong T.A."/>
            <person name="Aylward J."/>
            <person name="Coetzee M.P."/>
            <person name="Dadej K."/>
            <person name="De Beer Z.W."/>
            <person name="Findlay W."/>
            <person name="Havenga M."/>
            <person name="Kolarik M."/>
            <person name="Menzies J.G."/>
            <person name="Naidoo K."/>
            <person name="Pochopski O."/>
            <person name="Shoukouhi P."/>
            <person name="Santana Q.C."/>
            <person name="Seifert K.A."/>
            <person name="Soal N."/>
            <person name="Steenkamp E.T."/>
            <person name="Tatham C.T."/>
            <person name="van der Nest M.A."/>
            <person name="Wingfield M.J."/>
        </authorList>
    </citation>
    <scope>NUCLEOTIDE SEQUENCE [LARGE SCALE GENOMIC DNA]</scope>
    <source>
        <strain evidence="9">CMW44962</strain>
    </source>
</reference>
<dbReference type="PANTHER" id="PTHR23501:SF109">
    <property type="entry name" value="MAJOR FACILITATOR SUPERFAMILY (MFS) PROFILE DOMAIN-CONTAINING PROTEIN-RELATED"/>
    <property type="match status" value="1"/>
</dbReference>
<feature type="transmembrane region" description="Helical" evidence="7">
    <location>
        <begin position="243"/>
        <end position="265"/>
    </location>
</feature>
<dbReference type="Pfam" id="PF06609">
    <property type="entry name" value="TRI12"/>
    <property type="match status" value="1"/>
</dbReference>
<dbReference type="GO" id="GO:0022857">
    <property type="term" value="F:transmembrane transporter activity"/>
    <property type="evidence" value="ECO:0007669"/>
    <property type="project" value="InterPro"/>
</dbReference>
<reference evidence="9 10" key="2">
    <citation type="journal article" date="2021" name="Curr. Genet.">
        <title>Genetic response to nitrogen starvation in the aggressive Eucalyptus foliar pathogen Teratosphaeria destructans.</title>
        <authorList>
            <person name="Havenga M."/>
            <person name="Wingfield B.D."/>
            <person name="Wingfield M.J."/>
            <person name="Dreyer L.L."/>
            <person name="Roets F."/>
            <person name="Aylward J."/>
        </authorList>
    </citation>
    <scope>NUCLEOTIDE SEQUENCE [LARGE SCALE GENOMIC DNA]</scope>
    <source>
        <strain evidence="9">CMW44962</strain>
    </source>
</reference>
<dbReference type="PROSITE" id="PS00216">
    <property type="entry name" value="SUGAR_TRANSPORT_1"/>
    <property type="match status" value="1"/>
</dbReference>
<dbReference type="GO" id="GO:0005886">
    <property type="term" value="C:plasma membrane"/>
    <property type="evidence" value="ECO:0007669"/>
    <property type="project" value="TreeGrafter"/>
</dbReference>
<dbReference type="AlphaFoldDB" id="A0A9W7SYX9"/>
<evidence type="ECO:0000313" key="10">
    <source>
        <dbReference type="Proteomes" id="UP001138500"/>
    </source>
</evidence>
<feature type="transmembrane region" description="Helical" evidence="7">
    <location>
        <begin position="156"/>
        <end position="174"/>
    </location>
</feature>
<dbReference type="Proteomes" id="UP001138500">
    <property type="component" value="Unassembled WGS sequence"/>
</dbReference>
<feature type="transmembrane region" description="Helical" evidence="7">
    <location>
        <begin position="451"/>
        <end position="473"/>
    </location>
</feature>
<dbReference type="PROSITE" id="PS50850">
    <property type="entry name" value="MFS"/>
    <property type="match status" value="1"/>
</dbReference>
<keyword evidence="3 7" id="KW-0812">Transmembrane</keyword>
<feature type="transmembrane region" description="Helical" evidence="7">
    <location>
        <begin position="186"/>
        <end position="204"/>
    </location>
</feature>
<feature type="non-terminal residue" evidence="9">
    <location>
        <position position="1"/>
    </location>
</feature>
<keyword evidence="10" id="KW-1185">Reference proteome</keyword>
<gene>
    <name evidence="9" type="ORF">Tdes44962_MAKER07503</name>
</gene>
<feature type="transmembrane region" description="Helical" evidence="7">
    <location>
        <begin position="612"/>
        <end position="631"/>
    </location>
</feature>
<evidence type="ECO:0000256" key="4">
    <source>
        <dbReference type="ARBA" id="ARBA00022989"/>
    </source>
</evidence>
<evidence type="ECO:0000256" key="1">
    <source>
        <dbReference type="ARBA" id="ARBA00004141"/>
    </source>
</evidence>
<feature type="transmembrane region" description="Helical" evidence="7">
    <location>
        <begin position="479"/>
        <end position="501"/>
    </location>
</feature>
<dbReference type="InterPro" id="IPR036259">
    <property type="entry name" value="MFS_trans_sf"/>
</dbReference>
<feature type="transmembrane region" description="Helical" evidence="7">
    <location>
        <begin position="210"/>
        <end position="231"/>
    </location>
</feature>
<protein>
    <submittedName>
        <fullName evidence="9">Fungal trichothecene efflux pump (TRI12)</fullName>
    </submittedName>
</protein>
<dbReference type="SUPFAM" id="SSF103473">
    <property type="entry name" value="MFS general substrate transporter"/>
    <property type="match status" value="1"/>
</dbReference>
<evidence type="ECO:0000259" key="8">
    <source>
        <dbReference type="PROSITE" id="PS50850"/>
    </source>
</evidence>
<dbReference type="PANTHER" id="PTHR23501">
    <property type="entry name" value="MAJOR FACILITATOR SUPERFAMILY"/>
    <property type="match status" value="1"/>
</dbReference>
<evidence type="ECO:0000256" key="2">
    <source>
        <dbReference type="ARBA" id="ARBA00022448"/>
    </source>
</evidence>
<feature type="transmembrane region" description="Helical" evidence="7">
    <location>
        <begin position="271"/>
        <end position="293"/>
    </location>
</feature>
<feature type="transmembrane region" description="Helical" evidence="7">
    <location>
        <begin position="117"/>
        <end position="136"/>
    </location>
</feature>
<evidence type="ECO:0000256" key="6">
    <source>
        <dbReference type="SAM" id="MobiDB-lite"/>
    </source>
</evidence>
<evidence type="ECO:0000256" key="3">
    <source>
        <dbReference type="ARBA" id="ARBA00022692"/>
    </source>
</evidence>